<dbReference type="Pfam" id="PF01149">
    <property type="entry name" value="Fapy_DNA_glyco"/>
    <property type="match status" value="1"/>
</dbReference>
<evidence type="ECO:0000256" key="2">
    <source>
        <dbReference type="ARBA" id="ARBA00001947"/>
    </source>
</evidence>
<evidence type="ECO:0000256" key="16">
    <source>
        <dbReference type="PROSITE-ProRule" id="PRU00391"/>
    </source>
</evidence>
<keyword evidence="8" id="KW-0378">Hydrolase</keyword>
<keyword evidence="6" id="KW-0227">DNA damage</keyword>
<keyword evidence="9" id="KW-0862">Zinc</keyword>
<dbReference type="Gene3D" id="1.10.8.50">
    <property type="match status" value="1"/>
</dbReference>
<comment type="similarity">
    <text evidence="3">Belongs to the FPG family.</text>
</comment>
<dbReference type="Gene3D" id="3.20.190.10">
    <property type="entry name" value="MutM-like, N-terminal"/>
    <property type="match status" value="1"/>
</dbReference>
<evidence type="ECO:0000256" key="1">
    <source>
        <dbReference type="ARBA" id="ARBA00001668"/>
    </source>
</evidence>
<comment type="cofactor">
    <cofactor evidence="2">
        <name>Zn(2+)</name>
        <dbReference type="ChEBI" id="CHEBI:29105"/>
    </cofactor>
</comment>
<feature type="region of interest" description="Disordered" evidence="17">
    <location>
        <begin position="93"/>
        <end position="123"/>
    </location>
</feature>
<keyword evidence="11" id="KW-0234">DNA repair</keyword>
<feature type="domain" description="FPG-type" evidence="18">
    <location>
        <begin position="284"/>
        <end position="319"/>
    </location>
</feature>
<keyword evidence="21" id="KW-1185">Reference proteome</keyword>
<dbReference type="GO" id="GO:0034039">
    <property type="term" value="F:8-oxo-7,8-dihydroguanine DNA N-glycosylase activity"/>
    <property type="evidence" value="ECO:0007669"/>
    <property type="project" value="TreeGrafter"/>
</dbReference>
<feature type="domain" description="Formamidopyrimidine-DNA glycosylase catalytic" evidence="19">
    <location>
        <begin position="2"/>
        <end position="158"/>
    </location>
</feature>
<keyword evidence="7 16" id="KW-0863">Zinc-finger</keyword>
<name>A0A6S4GRW1_9BACT</name>
<evidence type="ECO:0000256" key="13">
    <source>
        <dbReference type="ARBA" id="ARBA00023268"/>
    </source>
</evidence>
<dbReference type="FunFam" id="1.10.8.50:FF:000003">
    <property type="entry name" value="Formamidopyrimidine-DNA glycosylase"/>
    <property type="match status" value="1"/>
</dbReference>
<evidence type="ECO:0000256" key="6">
    <source>
        <dbReference type="ARBA" id="ARBA00022763"/>
    </source>
</evidence>
<dbReference type="InterPro" id="IPR020629">
    <property type="entry name" value="FPG_Glyclase"/>
</dbReference>
<dbReference type="RefSeq" id="WP_039326769.1">
    <property type="nucleotide sequence ID" value="NZ_CP007496.1"/>
</dbReference>
<evidence type="ECO:0000256" key="15">
    <source>
        <dbReference type="ARBA" id="ARBA00044632"/>
    </source>
</evidence>
<evidence type="ECO:0000256" key="4">
    <source>
        <dbReference type="ARBA" id="ARBA00011245"/>
    </source>
</evidence>
<dbReference type="InterPro" id="IPR015886">
    <property type="entry name" value="H2TH_FPG"/>
</dbReference>
<accession>A0A6S4GRW1</accession>
<organism evidence="20 21">
    <name type="scientific">Candidatus Nanosynbacter lyticus</name>
    <dbReference type="NCBI Taxonomy" id="2093824"/>
    <lineage>
        <taxon>Bacteria</taxon>
        <taxon>Candidatus Saccharimonadota</taxon>
        <taxon>Candidatus Saccharimonadia</taxon>
        <taxon>Candidatus Nanosynbacterales</taxon>
        <taxon>Candidatus Nanosynbacteraceae</taxon>
        <taxon>Candidatus Nanosynbacter</taxon>
    </lineage>
</organism>
<dbReference type="KEGG" id="sox:TM7x_00310"/>
<dbReference type="SMART" id="SM00898">
    <property type="entry name" value="Fapy_DNA_glyco"/>
    <property type="match status" value="1"/>
</dbReference>
<keyword evidence="12" id="KW-0456">Lyase</keyword>
<dbReference type="PANTHER" id="PTHR22993">
    <property type="entry name" value="FORMAMIDOPYRIMIDINE-DNA GLYCOSYLASE"/>
    <property type="match status" value="1"/>
</dbReference>
<reference evidence="20 21" key="1">
    <citation type="journal article" date="2015" name="Proc. Natl. Acad. Sci. U.S.A.">
        <title>Cultivation of a human-associated TM7 phylotype reveals a reduced genome and epibiotic parasitic lifestyle.</title>
        <authorList>
            <person name="He X."/>
            <person name="McLean J.S."/>
            <person name="Edlund A."/>
            <person name="Yooseph S."/>
            <person name="Hall A.P."/>
            <person name="Liu S.Y."/>
            <person name="Dorrestein P.C."/>
            <person name="Esquenazi E."/>
            <person name="Hunter R.C."/>
            <person name="Cheng G."/>
            <person name="Nelson K.E."/>
            <person name="Lux R."/>
            <person name="Shi W."/>
        </authorList>
    </citation>
    <scope>NUCLEOTIDE SEQUENCE [LARGE SCALE GENOMIC DNA]</scope>
    <source>
        <strain evidence="20 21">TM7x</strain>
    </source>
</reference>
<dbReference type="InterPro" id="IPR012319">
    <property type="entry name" value="FPG_cat"/>
</dbReference>
<keyword evidence="10" id="KW-0238">DNA-binding</keyword>
<dbReference type="InterPro" id="IPR000214">
    <property type="entry name" value="Znf_DNA_glyclase/AP_lyase"/>
</dbReference>
<dbReference type="SUPFAM" id="SSF81624">
    <property type="entry name" value="N-terminal domain of MutM-like DNA repair proteins"/>
    <property type="match status" value="1"/>
</dbReference>
<dbReference type="AlphaFoldDB" id="A0A6S4GRW1"/>
<gene>
    <name evidence="20" type="ORF">TM7x_00310</name>
</gene>
<dbReference type="GO" id="GO:0140078">
    <property type="term" value="F:class I DNA-(apurinic or apyrimidinic site) endonuclease activity"/>
    <property type="evidence" value="ECO:0007669"/>
    <property type="project" value="UniProtKB-EC"/>
</dbReference>
<feature type="compositionally biased region" description="Polar residues" evidence="17">
    <location>
        <begin position="106"/>
        <end position="115"/>
    </location>
</feature>
<dbReference type="Pfam" id="PF06831">
    <property type="entry name" value="H2TH"/>
    <property type="match status" value="1"/>
</dbReference>
<evidence type="ECO:0000256" key="8">
    <source>
        <dbReference type="ARBA" id="ARBA00022801"/>
    </source>
</evidence>
<evidence type="ECO:0000313" key="20">
    <source>
        <dbReference type="EMBL" id="AJA06698.1"/>
    </source>
</evidence>
<sequence>MPELPEVETVRRGLADLLPGQSVVRAKVFDSPKSFPNSPADVEKFLYGARVRAVRRRAKVLMIDLDTNYSLVIHLKMTGQLIFRQDSRHAARISSKISRDPRKVSQDSSGDTTRNVGEFAGGHPNDSLIGELPDRSTRVQIDFVDGSRLFFNDQRKFGWMKLLPTDEIKNLPFMKKVGPEPLEKATRAEDFIKRIRRRQNSMIKPAFLDQAVIAGVGNIYADEALWAAKIHPQTRVRNVGDEQLATLFNELRQILQLSIDQGGSTDKNYVDAEGRRGNYLKFAHVFRREGQPCHLHPDQEIVKLKVSGRGTHVCPVCQVEAE</sequence>
<dbReference type="InterPro" id="IPR035937">
    <property type="entry name" value="FPG_N"/>
</dbReference>
<keyword evidence="5" id="KW-0479">Metal-binding</keyword>
<evidence type="ECO:0000256" key="5">
    <source>
        <dbReference type="ARBA" id="ARBA00022723"/>
    </source>
</evidence>
<dbReference type="PANTHER" id="PTHR22993:SF9">
    <property type="entry name" value="FORMAMIDOPYRIMIDINE-DNA GLYCOSYLASE"/>
    <property type="match status" value="1"/>
</dbReference>
<evidence type="ECO:0000313" key="21">
    <source>
        <dbReference type="Proteomes" id="UP000030902"/>
    </source>
</evidence>
<keyword evidence="13" id="KW-0511">Multifunctional enzyme</keyword>
<evidence type="ECO:0000256" key="14">
    <source>
        <dbReference type="ARBA" id="ARBA00023295"/>
    </source>
</evidence>
<evidence type="ECO:0000256" key="7">
    <source>
        <dbReference type="ARBA" id="ARBA00022771"/>
    </source>
</evidence>
<evidence type="ECO:0000259" key="18">
    <source>
        <dbReference type="PROSITE" id="PS51066"/>
    </source>
</evidence>
<comment type="subunit">
    <text evidence="4">Monomer.</text>
</comment>
<dbReference type="PROSITE" id="PS51068">
    <property type="entry name" value="FPG_CAT"/>
    <property type="match status" value="1"/>
</dbReference>
<comment type="catalytic activity">
    <reaction evidence="15">
        <text>2'-deoxyribonucleotide-(2'-deoxyribose 5'-phosphate)-2'-deoxyribonucleotide-DNA = a 3'-end 2'-deoxyribonucleotide-(2,3-dehydro-2,3-deoxyribose 5'-phosphate)-DNA + a 5'-end 5'-phospho-2'-deoxyribonucleoside-DNA + H(+)</text>
        <dbReference type="Rhea" id="RHEA:66592"/>
        <dbReference type="Rhea" id="RHEA-COMP:13180"/>
        <dbReference type="Rhea" id="RHEA-COMP:16897"/>
        <dbReference type="Rhea" id="RHEA-COMP:17067"/>
        <dbReference type="ChEBI" id="CHEBI:15378"/>
        <dbReference type="ChEBI" id="CHEBI:136412"/>
        <dbReference type="ChEBI" id="CHEBI:157695"/>
        <dbReference type="ChEBI" id="CHEBI:167181"/>
        <dbReference type="EC" id="4.2.99.18"/>
    </reaction>
</comment>
<dbReference type="SMART" id="SM01232">
    <property type="entry name" value="H2TH"/>
    <property type="match status" value="1"/>
</dbReference>
<keyword evidence="14" id="KW-0326">Glycosidase</keyword>
<comment type="catalytic activity">
    <reaction evidence="1">
        <text>Hydrolysis of DNA containing ring-opened 7-methylguanine residues, releasing 2,6-diamino-4-hydroxy-5-(N-methyl)formamidopyrimidine.</text>
        <dbReference type="EC" id="3.2.2.23"/>
    </reaction>
</comment>
<dbReference type="SUPFAM" id="SSF57716">
    <property type="entry name" value="Glucocorticoid receptor-like (DNA-binding domain)"/>
    <property type="match status" value="1"/>
</dbReference>
<dbReference type="GO" id="GO:0008270">
    <property type="term" value="F:zinc ion binding"/>
    <property type="evidence" value="ECO:0007669"/>
    <property type="project" value="UniProtKB-KW"/>
</dbReference>
<dbReference type="NCBIfam" id="NF002211">
    <property type="entry name" value="PRK01103.1"/>
    <property type="match status" value="1"/>
</dbReference>
<dbReference type="GO" id="GO:0003684">
    <property type="term" value="F:damaged DNA binding"/>
    <property type="evidence" value="ECO:0007669"/>
    <property type="project" value="InterPro"/>
</dbReference>
<dbReference type="InterPro" id="IPR010979">
    <property type="entry name" value="Ribosomal_uS13-like_H2TH"/>
</dbReference>
<dbReference type="Proteomes" id="UP000030902">
    <property type="component" value="Chromosome"/>
</dbReference>
<evidence type="ECO:0000256" key="10">
    <source>
        <dbReference type="ARBA" id="ARBA00023125"/>
    </source>
</evidence>
<evidence type="ECO:0000256" key="12">
    <source>
        <dbReference type="ARBA" id="ARBA00023239"/>
    </source>
</evidence>
<evidence type="ECO:0000259" key="19">
    <source>
        <dbReference type="PROSITE" id="PS51068"/>
    </source>
</evidence>
<proteinExistence type="inferred from homology"/>
<evidence type="ECO:0000256" key="9">
    <source>
        <dbReference type="ARBA" id="ARBA00022833"/>
    </source>
</evidence>
<dbReference type="EMBL" id="CP007496">
    <property type="protein sequence ID" value="AJA06698.1"/>
    <property type="molecule type" value="Genomic_DNA"/>
</dbReference>
<evidence type="ECO:0000256" key="11">
    <source>
        <dbReference type="ARBA" id="ARBA00023204"/>
    </source>
</evidence>
<dbReference type="CDD" id="cd08966">
    <property type="entry name" value="EcFpg-like_N"/>
    <property type="match status" value="1"/>
</dbReference>
<protein>
    <submittedName>
        <fullName evidence="20">Uncharacterized protein</fullName>
    </submittedName>
</protein>
<evidence type="ECO:0000256" key="17">
    <source>
        <dbReference type="SAM" id="MobiDB-lite"/>
    </source>
</evidence>
<dbReference type="PROSITE" id="PS51066">
    <property type="entry name" value="ZF_FPG_2"/>
    <property type="match status" value="1"/>
</dbReference>
<dbReference type="GO" id="GO:0006284">
    <property type="term" value="P:base-excision repair"/>
    <property type="evidence" value="ECO:0007669"/>
    <property type="project" value="InterPro"/>
</dbReference>
<dbReference type="SUPFAM" id="SSF46946">
    <property type="entry name" value="S13-like H2TH domain"/>
    <property type="match status" value="1"/>
</dbReference>
<evidence type="ECO:0000256" key="3">
    <source>
        <dbReference type="ARBA" id="ARBA00009409"/>
    </source>
</evidence>